<evidence type="ECO:0000256" key="1">
    <source>
        <dbReference type="ARBA" id="ARBA00023125"/>
    </source>
</evidence>
<evidence type="ECO:0000313" key="5">
    <source>
        <dbReference type="Proteomes" id="UP001627154"/>
    </source>
</evidence>
<keyword evidence="2" id="KW-0233">DNA recombination</keyword>
<dbReference type="PANTHER" id="PTHR35617:SF3">
    <property type="entry name" value="CORE-BINDING (CB) DOMAIN-CONTAINING PROTEIN"/>
    <property type="match status" value="1"/>
</dbReference>
<dbReference type="InterPro" id="IPR002104">
    <property type="entry name" value="Integrase_catalytic"/>
</dbReference>
<dbReference type="InterPro" id="IPR013762">
    <property type="entry name" value="Integrase-like_cat_sf"/>
</dbReference>
<dbReference type="GO" id="GO:0003677">
    <property type="term" value="F:DNA binding"/>
    <property type="evidence" value="ECO:0007669"/>
    <property type="project" value="UniProtKB-KW"/>
</dbReference>
<proteinExistence type="predicted"/>
<dbReference type="InterPro" id="IPR011010">
    <property type="entry name" value="DNA_brk_join_enz"/>
</dbReference>
<dbReference type="SUPFAM" id="SSF56349">
    <property type="entry name" value="DNA breaking-rejoining enzymes"/>
    <property type="match status" value="1"/>
</dbReference>
<dbReference type="CDD" id="cd00397">
    <property type="entry name" value="DNA_BRE_C"/>
    <property type="match status" value="1"/>
</dbReference>
<dbReference type="GO" id="GO:0006310">
    <property type="term" value="P:DNA recombination"/>
    <property type="evidence" value="ECO:0007669"/>
    <property type="project" value="UniProtKB-KW"/>
</dbReference>
<keyword evidence="1" id="KW-0238">DNA-binding</keyword>
<dbReference type="Pfam" id="PF00589">
    <property type="entry name" value="Phage_integrase"/>
    <property type="match status" value="1"/>
</dbReference>
<feature type="domain" description="Tyr recombinase" evidence="3">
    <location>
        <begin position="86"/>
        <end position="292"/>
    </location>
</feature>
<dbReference type="PANTHER" id="PTHR35617">
    <property type="entry name" value="PHAGE_INTEGRASE DOMAIN-CONTAINING PROTEIN"/>
    <property type="match status" value="1"/>
</dbReference>
<evidence type="ECO:0000259" key="3">
    <source>
        <dbReference type="PROSITE" id="PS51898"/>
    </source>
</evidence>
<sequence>MSESTVKNYDSTLRNWWAFCKGDMPRISKPDTAEILTFLAKEYEIGKSYSTLNGIRSAMALVADIEIAKDSNVNRFFKGVSKLRPAQPKYAYTWDPKVVLQYISTMGNNEDLSFKILSKKLITLLALTTGHRMQTFSLIEIRNIKISLEKIEIFVPATIKTSKTGALQPLLRLPYFHDKLICAASCLTCYLNVSRNFRKEISRLFVSTNKPTKAVGTQTLSRWVKDTLGDSGVDTSVFTAHSTRHASTSKANRRGVDIEQIRKTAGWTQSSNTFARFYNRELAADNNDFALSILNNED</sequence>
<dbReference type="Gene3D" id="1.10.443.10">
    <property type="entry name" value="Intergrase catalytic core"/>
    <property type="match status" value="1"/>
</dbReference>
<dbReference type="InterPro" id="IPR010998">
    <property type="entry name" value="Integrase_recombinase_N"/>
</dbReference>
<organism evidence="4 5">
    <name type="scientific">Trichogramma kaykai</name>
    <dbReference type="NCBI Taxonomy" id="54128"/>
    <lineage>
        <taxon>Eukaryota</taxon>
        <taxon>Metazoa</taxon>
        <taxon>Ecdysozoa</taxon>
        <taxon>Arthropoda</taxon>
        <taxon>Hexapoda</taxon>
        <taxon>Insecta</taxon>
        <taxon>Pterygota</taxon>
        <taxon>Neoptera</taxon>
        <taxon>Endopterygota</taxon>
        <taxon>Hymenoptera</taxon>
        <taxon>Apocrita</taxon>
        <taxon>Proctotrupomorpha</taxon>
        <taxon>Chalcidoidea</taxon>
        <taxon>Trichogrammatidae</taxon>
        <taxon>Trichogramma</taxon>
    </lineage>
</organism>
<name>A0ABD2W8S7_9HYME</name>
<dbReference type="EMBL" id="JBJJXI010000124">
    <property type="protein sequence ID" value="KAL3389089.1"/>
    <property type="molecule type" value="Genomic_DNA"/>
</dbReference>
<evidence type="ECO:0000256" key="2">
    <source>
        <dbReference type="ARBA" id="ARBA00023172"/>
    </source>
</evidence>
<reference evidence="4 5" key="1">
    <citation type="journal article" date="2024" name="bioRxiv">
        <title>A reference genome for Trichogramma kaykai: A tiny desert-dwelling parasitoid wasp with competing sex-ratio distorters.</title>
        <authorList>
            <person name="Culotta J."/>
            <person name="Lindsey A.R."/>
        </authorList>
    </citation>
    <scope>NUCLEOTIDE SEQUENCE [LARGE SCALE GENOMIC DNA]</scope>
    <source>
        <strain evidence="4 5">KSX58</strain>
    </source>
</reference>
<dbReference type="AlphaFoldDB" id="A0ABD2W8S7"/>
<accession>A0ABD2W8S7</accession>
<protein>
    <recommendedName>
        <fullName evidence="3">Tyr recombinase domain-containing protein</fullName>
    </recommendedName>
</protein>
<evidence type="ECO:0000313" key="4">
    <source>
        <dbReference type="EMBL" id="KAL3389089.1"/>
    </source>
</evidence>
<dbReference type="Proteomes" id="UP001627154">
    <property type="component" value="Unassembled WGS sequence"/>
</dbReference>
<comment type="caution">
    <text evidence="4">The sequence shown here is derived from an EMBL/GenBank/DDBJ whole genome shotgun (WGS) entry which is preliminary data.</text>
</comment>
<keyword evidence="5" id="KW-1185">Reference proteome</keyword>
<dbReference type="PROSITE" id="PS51898">
    <property type="entry name" value="TYR_RECOMBINASE"/>
    <property type="match status" value="1"/>
</dbReference>
<dbReference type="Gene3D" id="1.10.150.130">
    <property type="match status" value="1"/>
</dbReference>
<gene>
    <name evidence="4" type="ORF">TKK_016023</name>
</gene>